<keyword evidence="2" id="KW-0812">Transmembrane</keyword>
<organism evidence="3 5">
    <name type="scientific">Pseudoalteromonas holothuriae</name>
    <dbReference type="NCBI Taxonomy" id="2963714"/>
    <lineage>
        <taxon>Bacteria</taxon>
        <taxon>Pseudomonadati</taxon>
        <taxon>Pseudomonadota</taxon>
        <taxon>Gammaproteobacteria</taxon>
        <taxon>Alteromonadales</taxon>
        <taxon>Pseudoalteromonadaceae</taxon>
        <taxon>Pseudoalteromonas</taxon>
    </lineage>
</organism>
<feature type="region of interest" description="Disordered" evidence="1">
    <location>
        <begin position="167"/>
        <end position="201"/>
    </location>
</feature>
<reference evidence="3 6" key="1">
    <citation type="submission" date="2022-07" db="EMBL/GenBank/DDBJ databases">
        <authorList>
            <person name="Criscuolo A."/>
        </authorList>
    </citation>
    <scope>NUCLEOTIDE SEQUENCE</scope>
    <source>
        <strain evidence="6">CIP 111951</strain>
        <strain evidence="3">CIP111854</strain>
        <strain evidence="4">CIP111951</strain>
    </source>
</reference>
<keyword evidence="2" id="KW-1133">Transmembrane helix</keyword>
<dbReference type="AlphaFoldDB" id="A0A9W4QSK5"/>
<evidence type="ECO:0000313" key="5">
    <source>
        <dbReference type="Proteomes" id="UP001152467"/>
    </source>
</evidence>
<dbReference type="Proteomes" id="UP001152485">
    <property type="component" value="Unassembled WGS sequence"/>
</dbReference>
<evidence type="ECO:0000313" key="3">
    <source>
        <dbReference type="EMBL" id="CAH9051475.1"/>
    </source>
</evidence>
<feature type="compositionally biased region" description="Polar residues" evidence="1">
    <location>
        <begin position="183"/>
        <end position="192"/>
    </location>
</feature>
<keyword evidence="5" id="KW-1185">Reference proteome</keyword>
<name>A0A9W4QSK5_9GAMM</name>
<dbReference type="EMBL" id="CAMAPD010000006">
    <property type="protein sequence ID" value="CAH9056961.1"/>
    <property type="molecule type" value="Genomic_DNA"/>
</dbReference>
<proteinExistence type="predicted"/>
<evidence type="ECO:0000256" key="1">
    <source>
        <dbReference type="SAM" id="MobiDB-lite"/>
    </source>
</evidence>
<accession>A0A9W4QSK5</accession>
<evidence type="ECO:0000313" key="4">
    <source>
        <dbReference type="EMBL" id="CAH9056961.1"/>
    </source>
</evidence>
<gene>
    <name evidence="3" type="ORF">PSECIP111854_00752</name>
    <name evidence="4" type="ORF">PSECIP111951_01565</name>
</gene>
<evidence type="ECO:0000313" key="6">
    <source>
        <dbReference type="Proteomes" id="UP001152485"/>
    </source>
</evidence>
<dbReference type="EMBL" id="CAMAPC010000002">
    <property type="protein sequence ID" value="CAH9051475.1"/>
    <property type="molecule type" value="Genomic_DNA"/>
</dbReference>
<keyword evidence="2" id="KW-0472">Membrane</keyword>
<comment type="caution">
    <text evidence="3">The sequence shown here is derived from an EMBL/GenBank/DDBJ whole genome shotgun (WGS) entry which is preliminary data.</text>
</comment>
<protein>
    <submittedName>
        <fullName evidence="3">Uncharacterized protein</fullName>
    </submittedName>
</protein>
<dbReference type="Proteomes" id="UP001152467">
    <property type="component" value="Unassembled WGS sequence"/>
</dbReference>
<evidence type="ECO:0000256" key="2">
    <source>
        <dbReference type="SAM" id="Phobius"/>
    </source>
</evidence>
<feature type="transmembrane region" description="Helical" evidence="2">
    <location>
        <begin position="6"/>
        <end position="23"/>
    </location>
</feature>
<sequence>MINYIVFVTLLLLITLLGVYLVIENNRKKAREAKKKVFNDRLKEITDHFKFKTAEYVDAKILRPKYAPKINSIVSNFFVVQPHTEENLSQLELISEQFTRAVGTELGKAHITGNKELLAEQLQYFVAELPSSGIAYNKGFYYEILPALITLIKTPDVPDAILQENEAQEEKNNQDNDADLNDKTNNIEQQMTAAKERLTTS</sequence>